<evidence type="ECO:0000256" key="3">
    <source>
        <dbReference type="ARBA" id="ARBA00022989"/>
    </source>
</evidence>
<feature type="transmembrane region" description="Helical" evidence="6">
    <location>
        <begin position="178"/>
        <end position="205"/>
    </location>
</feature>
<organism evidence="8 9">
    <name type="scientific">Cephalotrichum gorgonifer</name>
    <dbReference type="NCBI Taxonomy" id="2041049"/>
    <lineage>
        <taxon>Eukaryota</taxon>
        <taxon>Fungi</taxon>
        <taxon>Dikarya</taxon>
        <taxon>Ascomycota</taxon>
        <taxon>Pezizomycotina</taxon>
        <taxon>Sordariomycetes</taxon>
        <taxon>Hypocreomycetidae</taxon>
        <taxon>Microascales</taxon>
        <taxon>Microascaceae</taxon>
        <taxon>Cephalotrichum</taxon>
    </lineage>
</organism>
<evidence type="ECO:0000256" key="4">
    <source>
        <dbReference type="ARBA" id="ARBA00023136"/>
    </source>
</evidence>
<accession>A0AAE8MXN5</accession>
<feature type="domain" description="Rhodopsin" evidence="7">
    <location>
        <begin position="55"/>
        <end position="271"/>
    </location>
</feature>
<reference evidence="8" key="1">
    <citation type="submission" date="2018-03" db="EMBL/GenBank/DDBJ databases">
        <authorList>
            <person name="Guldener U."/>
        </authorList>
    </citation>
    <scope>NUCLEOTIDE SEQUENCE</scope>
</reference>
<name>A0AAE8MXN5_9PEZI</name>
<feature type="transmembrane region" description="Helical" evidence="6">
    <location>
        <begin position="136"/>
        <end position="158"/>
    </location>
</feature>
<evidence type="ECO:0000256" key="5">
    <source>
        <dbReference type="ARBA" id="ARBA00038359"/>
    </source>
</evidence>
<evidence type="ECO:0000256" key="1">
    <source>
        <dbReference type="ARBA" id="ARBA00004141"/>
    </source>
</evidence>
<dbReference type="Pfam" id="PF20684">
    <property type="entry name" value="Fung_rhodopsin"/>
    <property type="match status" value="1"/>
</dbReference>
<dbReference type="InterPro" id="IPR049326">
    <property type="entry name" value="Rhodopsin_dom_fungi"/>
</dbReference>
<evidence type="ECO:0000256" key="2">
    <source>
        <dbReference type="ARBA" id="ARBA00022692"/>
    </source>
</evidence>
<dbReference type="AlphaFoldDB" id="A0AAE8MXN5"/>
<dbReference type="EMBL" id="ONZQ02000005">
    <property type="protein sequence ID" value="SPO01354.1"/>
    <property type="molecule type" value="Genomic_DNA"/>
</dbReference>
<sequence length="331" mass="35521">MNVLEIILQVREGLEARRGEVGGAATYGVRAVLGLTFLVVLWAEYRGRSVVAKGPWSTWTLLISGAILLVVSILNARSISLGYGGPLHSVPAASLPSLTTLSRLADVLAFLSTISTKLFLSSVLHPSAGSAFRKLLQVGALILSLSFLPIVALATLPVEGIYCETDGVRNGCFAAETWLALSEIVAGFSTFMDLALVFIALKMTLRRGPFDPRERPTEALAIACGAGAFIAGIIKLTKFAPLETGDFTYYGPSLLLWSVTEASLTILSASTIAPYTARERIKRPRSPPTDDSSDFMDRRAFGALGCEERGDVGRRDENEVLLRSMVRAGLL</sequence>
<comment type="similarity">
    <text evidence="5">Belongs to the SAT4 family.</text>
</comment>
<dbReference type="InterPro" id="IPR052337">
    <property type="entry name" value="SAT4-like"/>
</dbReference>
<keyword evidence="9" id="KW-1185">Reference proteome</keyword>
<feature type="transmembrane region" description="Helical" evidence="6">
    <location>
        <begin position="217"/>
        <end position="234"/>
    </location>
</feature>
<feature type="transmembrane region" description="Helical" evidence="6">
    <location>
        <begin position="24"/>
        <end position="44"/>
    </location>
</feature>
<dbReference type="Proteomes" id="UP001187682">
    <property type="component" value="Unassembled WGS sequence"/>
</dbReference>
<evidence type="ECO:0000313" key="9">
    <source>
        <dbReference type="Proteomes" id="UP001187682"/>
    </source>
</evidence>
<dbReference type="PANTHER" id="PTHR33048:SF42">
    <property type="entry name" value="INTEGRAL MEMBRANE PROTEIN"/>
    <property type="match status" value="1"/>
</dbReference>
<proteinExistence type="inferred from homology"/>
<keyword evidence="3 6" id="KW-1133">Transmembrane helix</keyword>
<evidence type="ECO:0000256" key="6">
    <source>
        <dbReference type="SAM" id="Phobius"/>
    </source>
</evidence>
<keyword evidence="2 6" id="KW-0812">Transmembrane</keyword>
<gene>
    <name evidence="8" type="ORF">DNG_04030</name>
</gene>
<feature type="transmembrane region" description="Helical" evidence="6">
    <location>
        <begin position="56"/>
        <end position="76"/>
    </location>
</feature>
<evidence type="ECO:0000313" key="8">
    <source>
        <dbReference type="EMBL" id="SPO01354.1"/>
    </source>
</evidence>
<comment type="caution">
    <text evidence="8">The sequence shown here is derived from an EMBL/GenBank/DDBJ whole genome shotgun (WGS) entry which is preliminary data.</text>
</comment>
<dbReference type="PANTHER" id="PTHR33048">
    <property type="entry name" value="PTH11-LIKE INTEGRAL MEMBRANE PROTEIN (AFU_ORTHOLOGUE AFUA_5G11245)"/>
    <property type="match status" value="1"/>
</dbReference>
<evidence type="ECO:0000259" key="7">
    <source>
        <dbReference type="Pfam" id="PF20684"/>
    </source>
</evidence>
<dbReference type="GO" id="GO:0016020">
    <property type="term" value="C:membrane"/>
    <property type="evidence" value="ECO:0007669"/>
    <property type="project" value="UniProtKB-SubCell"/>
</dbReference>
<protein>
    <recommendedName>
        <fullName evidence="7">Rhodopsin domain-containing protein</fullName>
    </recommendedName>
</protein>
<comment type="subcellular location">
    <subcellularLocation>
        <location evidence="1">Membrane</location>
        <topology evidence="1">Multi-pass membrane protein</topology>
    </subcellularLocation>
</comment>
<keyword evidence="4 6" id="KW-0472">Membrane</keyword>
<feature type="transmembrane region" description="Helical" evidence="6">
    <location>
        <begin position="254"/>
        <end position="277"/>
    </location>
</feature>